<dbReference type="Proteomes" id="UP000534783">
    <property type="component" value="Unassembled WGS sequence"/>
</dbReference>
<gene>
    <name evidence="7" type="ORF">MNODULE_02765</name>
</gene>
<dbReference type="InterPro" id="IPR006694">
    <property type="entry name" value="Fatty_acid_hydroxylase"/>
</dbReference>
<evidence type="ECO:0000256" key="5">
    <source>
        <dbReference type="SAM" id="Phobius"/>
    </source>
</evidence>
<accession>A0A7X6I9N6</accession>
<keyword evidence="4 5" id="KW-0472">Membrane</keyword>
<keyword evidence="8" id="KW-1185">Reference proteome</keyword>
<comment type="caution">
    <text evidence="7">The sequence shown here is derived from an EMBL/GenBank/DDBJ whole genome shotgun (WGS) entry which is preliminary data.</text>
</comment>
<protein>
    <submittedName>
        <fullName evidence="7">Sterol desaturase family protein</fullName>
    </submittedName>
</protein>
<evidence type="ECO:0000313" key="8">
    <source>
        <dbReference type="Proteomes" id="UP000534783"/>
    </source>
</evidence>
<dbReference type="RefSeq" id="WP_168057959.1">
    <property type="nucleotide sequence ID" value="NZ_VTOW01000001.1"/>
</dbReference>
<keyword evidence="3 5" id="KW-1133">Transmembrane helix</keyword>
<dbReference type="PANTHER" id="PTHR11863">
    <property type="entry name" value="STEROL DESATURASE"/>
    <property type="match status" value="1"/>
</dbReference>
<name>A0A7X6I9N6_9BACT</name>
<dbReference type="InterPro" id="IPR050307">
    <property type="entry name" value="Sterol_Desaturase_Related"/>
</dbReference>
<organism evidence="7 8">
    <name type="scientific">Candidatus Manganitrophus noduliformans</name>
    <dbReference type="NCBI Taxonomy" id="2606439"/>
    <lineage>
        <taxon>Bacteria</taxon>
        <taxon>Pseudomonadati</taxon>
        <taxon>Nitrospirota</taxon>
        <taxon>Nitrospiria</taxon>
        <taxon>Candidatus Troglogloeales</taxon>
        <taxon>Candidatus Manganitrophaceae</taxon>
        <taxon>Candidatus Manganitrophus</taxon>
    </lineage>
</organism>
<comment type="subcellular location">
    <subcellularLocation>
        <location evidence="1">Membrane</location>
    </subcellularLocation>
</comment>
<evidence type="ECO:0000256" key="1">
    <source>
        <dbReference type="ARBA" id="ARBA00004370"/>
    </source>
</evidence>
<dbReference type="Pfam" id="PF04116">
    <property type="entry name" value="FA_hydroxylase"/>
    <property type="match status" value="1"/>
</dbReference>
<feature type="domain" description="Fatty acid hydroxylase" evidence="6">
    <location>
        <begin position="91"/>
        <end position="227"/>
    </location>
</feature>
<evidence type="ECO:0000313" key="7">
    <source>
        <dbReference type="EMBL" id="NKE69668.1"/>
    </source>
</evidence>
<feature type="transmembrane region" description="Helical" evidence="5">
    <location>
        <begin position="12"/>
        <end position="31"/>
    </location>
</feature>
<evidence type="ECO:0000259" key="6">
    <source>
        <dbReference type="Pfam" id="PF04116"/>
    </source>
</evidence>
<dbReference type="GO" id="GO:0016491">
    <property type="term" value="F:oxidoreductase activity"/>
    <property type="evidence" value="ECO:0007669"/>
    <property type="project" value="InterPro"/>
</dbReference>
<dbReference type="GO" id="GO:0016020">
    <property type="term" value="C:membrane"/>
    <property type="evidence" value="ECO:0007669"/>
    <property type="project" value="UniProtKB-SubCell"/>
</dbReference>
<dbReference type="AlphaFoldDB" id="A0A7X6I9N6"/>
<dbReference type="EMBL" id="VTOW01000001">
    <property type="protein sequence ID" value="NKE69668.1"/>
    <property type="molecule type" value="Genomic_DNA"/>
</dbReference>
<evidence type="ECO:0000256" key="3">
    <source>
        <dbReference type="ARBA" id="ARBA00022989"/>
    </source>
</evidence>
<keyword evidence="2 5" id="KW-0812">Transmembrane</keyword>
<dbReference type="GO" id="GO:0005506">
    <property type="term" value="F:iron ion binding"/>
    <property type="evidence" value="ECO:0007669"/>
    <property type="project" value="InterPro"/>
</dbReference>
<dbReference type="GO" id="GO:0008610">
    <property type="term" value="P:lipid biosynthetic process"/>
    <property type="evidence" value="ECO:0007669"/>
    <property type="project" value="InterPro"/>
</dbReference>
<proteinExistence type="predicted"/>
<reference evidence="7 8" key="1">
    <citation type="journal article" date="2020" name="Nature">
        <title>Bacterial chemolithoautotrophy via manganese oxidation.</title>
        <authorList>
            <person name="Yu H."/>
            <person name="Leadbetter J.R."/>
        </authorList>
    </citation>
    <scope>NUCLEOTIDE SEQUENCE [LARGE SCALE GENOMIC DNA]</scope>
    <source>
        <strain evidence="7 8">Mn-1</strain>
    </source>
</reference>
<evidence type="ECO:0000256" key="4">
    <source>
        <dbReference type="ARBA" id="ARBA00023136"/>
    </source>
</evidence>
<sequence>MDILLTPTGLRGLAGFAGLFLFMAIENLFPFRKRVDPIFRHYGLNLLIAGGNTLLLGIAFGGAVVAYARFLETRGIGLLHLFPAGLGWNIFLSLLYLDFVTYLWHMAYHRVPLFWRLHRVHHTDRDLDVTSASRFHPAEIGVSILLRLGAIALLGPAWISVVIFEGALLLAAQFQHSNLKIPEPLESAVRWVFVTPDMHRVHHSDVPAETNSNYSTIFSFWDRSIGTYRMAPQERLNIGLKEYPNPEDRTFLKLMVMPFGRGCSSAIAESTPKETRT</sequence>
<feature type="transmembrane region" description="Helical" evidence="5">
    <location>
        <begin position="43"/>
        <end position="68"/>
    </location>
</feature>
<evidence type="ECO:0000256" key="2">
    <source>
        <dbReference type="ARBA" id="ARBA00022692"/>
    </source>
</evidence>
<feature type="transmembrane region" description="Helical" evidence="5">
    <location>
        <begin position="144"/>
        <end position="172"/>
    </location>
</feature>